<keyword evidence="8 11" id="KW-0413">Isomerase</keyword>
<feature type="binding site" evidence="14">
    <location>
        <position position="373"/>
    </location>
    <ligand>
        <name>Mg(2+)</name>
        <dbReference type="ChEBI" id="CHEBI:18420"/>
    </ligand>
</feature>
<feature type="binding site" evidence="14">
    <location>
        <position position="369"/>
    </location>
    <ligand>
        <name>Mg(2+)</name>
        <dbReference type="ChEBI" id="CHEBI:18420"/>
    </ligand>
</feature>
<evidence type="ECO:0000256" key="14">
    <source>
        <dbReference type="PIRSR" id="PIRSR016408-3"/>
    </source>
</evidence>
<dbReference type="InterPro" id="IPR049022">
    <property type="entry name" value="AMG1_III"/>
</dbReference>
<sequence>MMKRRYEWFASRTRSEHGFSEGLVSSSVEKTESEETTSFRFCCLSPAAFSSSTRTDSLAIVPPPSQKHTMALPSTLSVAQAHIGEGLPVSLINAASQAHPKPINQTFTYGTAGLRTRADILDSTCFRVGLIGALRSKKLKGKTIGLMVTASHNPEQDNGVKMVDPRGEMLEASWEPFCTHIANASTDEELITSLEKLVAHFNIDLAAPASVIVGYDTRPSCKQLVQAIVDGLSALGAHTIDAGLKTTPQLHYLVKSLNTQGTPESYGEPTEQGYYKKLAAAYLKLVPAKSDVPPLVVDCANGVGAYALTNLIKYLPEDRIAFRPLRTSTTTPGALNNNCGADYVKTNQCLPAGFEKENLQPGERLCSFDGDADRIVYYYLTGPPTSKESFRLLDGDKIASLAAGYLSELVQAAGIKLELGCVQTAYANGSSTKYLKQRVPVTCTPTGVKHLHHAAEAYDIGVYFEANGHGTVLFSPSAQRKIKEATPSSPAAQTALEQLAALVDLINQTVGDAISDMLLVEVILRARQWGPAEWDGAYEDLPNKILKVNVKDRFVFKTEDAERRLTSPAGLQDKIDELVGKYKDARSFVRPSGTEDCVRVYAECAIASELAPLANGVAKLVSDYASLS</sequence>
<dbReference type="Gene3D" id="3.30.310.50">
    <property type="entry name" value="Alpha-D-phosphohexomutase, C-terminal domain"/>
    <property type="match status" value="1"/>
</dbReference>
<evidence type="ECO:0000256" key="2">
    <source>
        <dbReference type="ARBA" id="ARBA00004865"/>
    </source>
</evidence>
<dbReference type="PIRSF" id="PIRSF016408">
    <property type="entry name" value="PAGM"/>
    <property type="match status" value="1"/>
</dbReference>
<dbReference type="OrthoDB" id="1928at2759"/>
<feature type="binding site" evidence="13">
    <location>
        <begin position="590"/>
        <end position="594"/>
    </location>
    <ligand>
        <name>substrate</name>
    </ligand>
</feature>
<dbReference type="InterPro" id="IPR049023">
    <property type="entry name" value="AMG1_II"/>
</dbReference>
<evidence type="ECO:0000256" key="6">
    <source>
        <dbReference type="ARBA" id="ARBA00022723"/>
    </source>
</evidence>
<dbReference type="PROSITE" id="PS00710">
    <property type="entry name" value="PGM_PMM"/>
    <property type="match status" value="1"/>
</dbReference>
<evidence type="ECO:0000259" key="16">
    <source>
        <dbReference type="Pfam" id="PF02878"/>
    </source>
</evidence>
<evidence type="ECO:0000256" key="9">
    <source>
        <dbReference type="ARBA" id="ARBA00031926"/>
    </source>
</evidence>
<dbReference type="GO" id="GO:0006048">
    <property type="term" value="P:UDP-N-acetylglucosamine biosynthetic process"/>
    <property type="evidence" value="ECO:0007669"/>
    <property type="project" value="UniProtKB-UniRule"/>
</dbReference>
<dbReference type="InterPro" id="IPR005844">
    <property type="entry name" value="A-D-PHexomutase_a/b/a-I"/>
</dbReference>
<dbReference type="eggNOG" id="KOG2537">
    <property type="taxonomic scope" value="Eukaryota"/>
</dbReference>
<organism evidence="19 20">
    <name type="scientific">Pseudozyma hubeiensis (strain SY62)</name>
    <name type="common">Yeast</name>
    <dbReference type="NCBI Taxonomy" id="1305764"/>
    <lineage>
        <taxon>Eukaryota</taxon>
        <taxon>Fungi</taxon>
        <taxon>Dikarya</taxon>
        <taxon>Basidiomycota</taxon>
        <taxon>Ustilaginomycotina</taxon>
        <taxon>Ustilaginomycetes</taxon>
        <taxon>Ustilaginales</taxon>
        <taxon>Ustilaginaceae</taxon>
        <taxon>Pseudozyma</taxon>
    </lineage>
</organism>
<dbReference type="PANTHER" id="PTHR45955">
    <property type="entry name" value="PHOSPHOACETYLGLUCOSAMINE MUTASE"/>
    <property type="match status" value="1"/>
</dbReference>
<feature type="active site" description="Phosphoserine intermediate" evidence="12">
    <location>
        <position position="151"/>
    </location>
</feature>
<comment type="catalytic activity">
    <reaction evidence="1 11">
        <text>N-acetyl-alpha-D-glucosamine 1-phosphate = N-acetyl-D-glucosamine 6-phosphate</text>
        <dbReference type="Rhea" id="RHEA:23804"/>
        <dbReference type="ChEBI" id="CHEBI:57513"/>
        <dbReference type="ChEBI" id="CHEBI:57776"/>
        <dbReference type="EC" id="5.4.2.3"/>
    </reaction>
</comment>
<feature type="binding site" evidence="13">
    <location>
        <begin position="465"/>
        <end position="467"/>
    </location>
    <ligand>
        <name>substrate</name>
    </ligand>
</feature>
<dbReference type="EC" id="5.4.2.3" evidence="4 11"/>
<dbReference type="Gene3D" id="3.40.120.10">
    <property type="entry name" value="Alpha-D-Glucose-1,6-Bisphosphate, subunit A, domain 3"/>
    <property type="match status" value="2"/>
</dbReference>
<dbReference type="InterPro" id="IPR016657">
    <property type="entry name" value="PAGM"/>
</dbReference>
<dbReference type="SUPFAM" id="SSF53738">
    <property type="entry name" value="Phosphoglucomutase, first 3 domains"/>
    <property type="match status" value="3"/>
</dbReference>
<reference evidence="20" key="1">
    <citation type="journal article" date="2013" name="Genome Announc.">
        <title>Draft genome sequence of the basidiomycetous yeast-like fungus Pseudozyma hubeiensis SY62, which produces an abundant amount of the biosurfactant mannosylerythritol lipids.</title>
        <authorList>
            <person name="Konishi M."/>
            <person name="Hatada Y."/>
            <person name="Horiuchi J."/>
        </authorList>
    </citation>
    <scope>NUCLEOTIDE SEQUENCE [LARGE SCALE GENOMIC DNA]</scope>
    <source>
        <strain evidence="20">SY62</strain>
    </source>
</reference>
<dbReference type="GO" id="GO:0004610">
    <property type="term" value="F:phosphoacetylglucosamine mutase activity"/>
    <property type="evidence" value="ECO:0007669"/>
    <property type="project" value="UniProtKB-UniRule"/>
</dbReference>
<keyword evidence="7 11" id="KW-0460">Magnesium</keyword>
<evidence type="ECO:0000256" key="1">
    <source>
        <dbReference type="ARBA" id="ARBA00000558"/>
    </source>
</evidence>
<dbReference type="GO" id="GO:0000287">
    <property type="term" value="F:magnesium ion binding"/>
    <property type="evidence" value="ECO:0007669"/>
    <property type="project" value="InterPro"/>
</dbReference>
<dbReference type="Pfam" id="PF00408">
    <property type="entry name" value="PGM_PMM_IV"/>
    <property type="match status" value="1"/>
</dbReference>
<dbReference type="Pfam" id="PF02878">
    <property type="entry name" value="PGM_PMM_I"/>
    <property type="match status" value="2"/>
</dbReference>
<dbReference type="FunFam" id="3.40.120.10:FF:000038">
    <property type="entry name" value="Phosphoacetylglucosamine mutase"/>
    <property type="match status" value="1"/>
</dbReference>
<dbReference type="InterPro" id="IPR005843">
    <property type="entry name" value="A-D-PHexomutase_C"/>
</dbReference>
<comment type="pathway">
    <text evidence="2 11">Nucleotide-sugar biosynthesis; UDP-N-acetyl-alpha-D-glucosamine biosynthesis; N-acetyl-alpha-D-glucosamine 1-phosphate from alpha-D-glucosamine 6-phosphate (route I): step 2/2.</text>
</comment>
<dbReference type="Pfam" id="PF21405">
    <property type="entry name" value="AMG1_II"/>
    <property type="match status" value="1"/>
</dbReference>
<comment type="function">
    <text evidence="11">Catalyzes the conversion of GlcNAc-6-P into GlcNAc-1-P during the synthesis of uridine diphosphate/UDP-GlcNAc, which is a biosynthetic precursor of chitin and also supplies the amino sugars for N-linked oligosaccharides of glycoproteins.</text>
</comment>
<dbReference type="EMBL" id="DF238799">
    <property type="protein sequence ID" value="GAC95891.1"/>
    <property type="molecule type" value="Genomic_DNA"/>
</dbReference>
<evidence type="ECO:0000256" key="12">
    <source>
        <dbReference type="PIRSR" id="PIRSR016408-1"/>
    </source>
</evidence>
<comment type="similarity">
    <text evidence="3 11">Belongs to the phosphohexose mutase family.</text>
</comment>
<evidence type="ECO:0000256" key="8">
    <source>
        <dbReference type="ARBA" id="ARBA00023235"/>
    </source>
</evidence>
<feature type="domain" description="Phosphoacetylglucosamine mutase AMG1" evidence="18">
    <location>
        <begin position="270"/>
        <end position="376"/>
    </location>
</feature>
<evidence type="ECO:0000256" key="7">
    <source>
        <dbReference type="ARBA" id="ARBA00022842"/>
    </source>
</evidence>
<dbReference type="SUPFAM" id="SSF55957">
    <property type="entry name" value="Phosphoglucomutase, C-terminal domain"/>
    <property type="match status" value="1"/>
</dbReference>
<dbReference type="CDD" id="cd03086">
    <property type="entry name" value="PGM3"/>
    <property type="match status" value="1"/>
</dbReference>
<dbReference type="GeneID" id="24108757"/>
<evidence type="ECO:0000313" key="19">
    <source>
        <dbReference type="EMBL" id="GAC95891.1"/>
    </source>
</evidence>
<dbReference type="FunFam" id="3.30.310.50:FF:000003">
    <property type="entry name" value="Phosphoacetylglucosamine mutase"/>
    <property type="match status" value="1"/>
</dbReference>
<dbReference type="Proteomes" id="UP000014071">
    <property type="component" value="Unassembled WGS sequence"/>
</dbReference>
<evidence type="ECO:0000259" key="17">
    <source>
        <dbReference type="Pfam" id="PF21404"/>
    </source>
</evidence>
<feature type="binding site" evidence="13">
    <location>
        <position position="599"/>
    </location>
    <ligand>
        <name>substrate</name>
    </ligand>
</feature>
<evidence type="ECO:0000256" key="13">
    <source>
        <dbReference type="PIRSR" id="PIRSR016408-2"/>
    </source>
</evidence>
<evidence type="ECO:0000313" key="20">
    <source>
        <dbReference type="Proteomes" id="UP000014071"/>
    </source>
</evidence>
<keyword evidence="6 11" id="KW-0479">Metal-binding</keyword>
<dbReference type="InterPro" id="IPR016066">
    <property type="entry name" value="A-D-PHexomutase_CS"/>
</dbReference>
<evidence type="ECO:0000256" key="5">
    <source>
        <dbReference type="ARBA" id="ARBA00022553"/>
    </source>
</evidence>
<feature type="binding site" description="via phosphate group" evidence="14">
    <location>
        <position position="151"/>
    </location>
    <ligand>
        <name>Mg(2+)</name>
        <dbReference type="ChEBI" id="CHEBI:18420"/>
    </ligand>
</feature>
<dbReference type="InterPro" id="IPR016055">
    <property type="entry name" value="A-D-PHexomutase_a/b/a-I/II/III"/>
</dbReference>
<evidence type="ECO:0000256" key="11">
    <source>
        <dbReference type="PIRNR" id="PIRNR016408"/>
    </source>
</evidence>
<name>R9P3H0_PSEHS</name>
<dbReference type="AlphaFoldDB" id="R9P3H0"/>
<proteinExistence type="inferred from homology"/>
<dbReference type="STRING" id="1305764.R9P3H0"/>
<feature type="domain" description="Alpha-D-phosphohexomutase alpha/beta/alpha" evidence="16">
    <location>
        <begin position="183"/>
        <end position="261"/>
    </location>
</feature>
<evidence type="ECO:0000256" key="4">
    <source>
        <dbReference type="ARBA" id="ARBA00012731"/>
    </source>
</evidence>
<dbReference type="HOGENOM" id="CLU_022890_1_0_1"/>
<feature type="domain" description="Alpha-D-phosphohexomutase C-terminal" evidence="15">
    <location>
        <begin position="568"/>
        <end position="618"/>
    </location>
</feature>
<feature type="domain" description="Phosphoacetylglucosamine mutase AMG1" evidence="17">
    <location>
        <begin position="394"/>
        <end position="529"/>
    </location>
</feature>
<dbReference type="RefSeq" id="XP_012189478.1">
    <property type="nucleotide sequence ID" value="XM_012334088.1"/>
</dbReference>
<keyword evidence="5" id="KW-0597">Phosphoprotein</keyword>
<dbReference type="UniPathway" id="UPA00113">
    <property type="reaction ID" value="UER00530"/>
</dbReference>
<evidence type="ECO:0000259" key="15">
    <source>
        <dbReference type="Pfam" id="PF00408"/>
    </source>
</evidence>
<evidence type="ECO:0000256" key="3">
    <source>
        <dbReference type="ARBA" id="ARBA00010231"/>
    </source>
</evidence>
<dbReference type="Pfam" id="PF21404">
    <property type="entry name" value="AMG1_III"/>
    <property type="match status" value="1"/>
</dbReference>
<dbReference type="GO" id="GO:0005975">
    <property type="term" value="P:carbohydrate metabolic process"/>
    <property type="evidence" value="ECO:0007669"/>
    <property type="project" value="InterPro"/>
</dbReference>
<feature type="domain" description="Alpha-D-phosphohexomutase alpha/beta/alpha" evidence="16">
    <location>
        <begin position="143"/>
        <end position="172"/>
    </location>
</feature>
<evidence type="ECO:0000259" key="18">
    <source>
        <dbReference type="Pfam" id="PF21405"/>
    </source>
</evidence>
<feature type="binding site" evidence="14">
    <location>
        <position position="371"/>
    </location>
    <ligand>
        <name>Mg(2+)</name>
        <dbReference type="ChEBI" id="CHEBI:18420"/>
    </ligand>
</feature>
<dbReference type="PANTHER" id="PTHR45955:SF1">
    <property type="entry name" value="PHOSPHOACETYLGLUCOSAMINE MUTASE"/>
    <property type="match status" value="1"/>
</dbReference>
<gene>
    <name evidence="19" type="ORF">PHSY_003469</name>
</gene>
<evidence type="ECO:0000256" key="10">
    <source>
        <dbReference type="ARBA" id="ARBA00032065"/>
    </source>
</evidence>
<protein>
    <recommendedName>
        <fullName evidence="4 11">Phosphoacetylglucosamine mutase</fullName>
        <shortName evidence="11">PAGM</shortName>
        <ecNumber evidence="4 11">5.4.2.3</ecNumber>
    </recommendedName>
    <alternativeName>
        <fullName evidence="10 11">Acetylglucosamine phosphomutase</fullName>
    </alternativeName>
    <alternativeName>
        <fullName evidence="9 11">N-acetylglucosamine-phosphate mutase</fullName>
    </alternativeName>
</protein>
<comment type="cofactor">
    <cofactor evidence="11 14">
        <name>Mg(2+)</name>
        <dbReference type="ChEBI" id="CHEBI:18420"/>
    </cofactor>
    <text evidence="11 14">Binds 1 Mg(2+) ion per subunit.</text>
</comment>
<dbReference type="InterPro" id="IPR036900">
    <property type="entry name" value="A-D-PHexomutase_C_sf"/>
</dbReference>
<keyword evidence="20" id="KW-1185">Reference proteome</keyword>
<accession>R9P3H0</accession>